<evidence type="ECO:0000313" key="9">
    <source>
        <dbReference type="EMBL" id="GAV05043.1"/>
    </source>
</evidence>
<keyword evidence="4" id="KW-0493">Microtubule</keyword>
<dbReference type="GO" id="GO:0031122">
    <property type="term" value="P:cytoplasmic microtubule organization"/>
    <property type="evidence" value="ECO:0007669"/>
    <property type="project" value="TreeGrafter"/>
</dbReference>
<keyword evidence="3" id="KW-0963">Cytoplasm</keyword>
<dbReference type="STRING" id="947166.A0A1D1VXM3"/>
<dbReference type="InterPro" id="IPR040457">
    <property type="entry name" value="GCP_C"/>
</dbReference>
<protein>
    <submittedName>
        <fullName evidence="9">Uncharacterized protein</fullName>
    </submittedName>
</protein>
<dbReference type="InterPro" id="IPR042241">
    <property type="entry name" value="GCP_C_sf"/>
</dbReference>
<evidence type="ECO:0000259" key="7">
    <source>
        <dbReference type="Pfam" id="PF04130"/>
    </source>
</evidence>
<dbReference type="GO" id="GO:0051321">
    <property type="term" value="P:meiotic cell cycle"/>
    <property type="evidence" value="ECO:0007669"/>
    <property type="project" value="TreeGrafter"/>
</dbReference>
<dbReference type="GO" id="GO:0000930">
    <property type="term" value="C:gamma-tubulin complex"/>
    <property type="evidence" value="ECO:0007669"/>
    <property type="project" value="TreeGrafter"/>
</dbReference>
<dbReference type="PANTHER" id="PTHR19302">
    <property type="entry name" value="GAMMA TUBULIN COMPLEX PROTEIN"/>
    <property type="match status" value="1"/>
</dbReference>
<dbReference type="Gene3D" id="1.20.120.1900">
    <property type="entry name" value="Gamma-tubulin complex, C-terminal domain"/>
    <property type="match status" value="1"/>
</dbReference>
<reference evidence="9 10" key="1">
    <citation type="journal article" date="2016" name="Nat. Commun.">
        <title>Extremotolerant tardigrade genome and improved radiotolerance of human cultured cells by tardigrade-unique protein.</title>
        <authorList>
            <person name="Hashimoto T."/>
            <person name="Horikawa D.D."/>
            <person name="Saito Y."/>
            <person name="Kuwahara H."/>
            <person name="Kozuka-Hata H."/>
            <person name="Shin-I T."/>
            <person name="Minakuchi Y."/>
            <person name="Ohishi K."/>
            <person name="Motoyama A."/>
            <person name="Aizu T."/>
            <person name="Enomoto A."/>
            <person name="Kondo K."/>
            <person name="Tanaka S."/>
            <person name="Hara Y."/>
            <person name="Koshikawa S."/>
            <person name="Sagara H."/>
            <person name="Miura T."/>
            <person name="Yokobori S."/>
            <person name="Miyagawa K."/>
            <person name="Suzuki Y."/>
            <person name="Kubo T."/>
            <person name="Oyama M."/>
            <person name="Kohara Y."/>
            <person name="Fujiyama A."/>
            <person name="Arakawa K."/>
            <person name="Katayama T."/>
            <person name="Toyoda A."/>
            <person name="Kunieda T."/>
        </authorList>
    </citation>
    <scope>NUCLEOTIDE SEQUENCE [LARGE SCALE GENOMIC DNA]</scope>
    <source>
        <strain evidence="9 10">YOKOZUNA-1</strain>
    </source>
</reference>
<name>A0A1D1VXM3_RAMVA</name>
<keyword evidence="10" id="KW-1185">Reference proteome</keyword>
<dbReference type="OrthoDB" id="5860513at2759"/>
<organism evidence="9 10">
    <name type="scientific">Ramazzottius varieornatus</name>
    <name type="common">Water bear</name>
    <name type="synonym">Tardigrade</name>
    <dbReference type="NCBI Taxonomy" id="947166"/>
    <lineage>
        <taxon>Eukaryota</taxon>
        <taxon>Metazoa</taxon>
        <taxon>Ecdysozoa</taxon>
        <taxon>Tardigrada</taxon>
        <taxon>Eutardigrada</taxon>
        <taxon>Parachela</taxon>
        <taxon>Hypsibioidea</taxon>
        <taxon>Ramazzottiidae</taxon>
        <taxon>Ramazzottius</taxon>
    </lineage>
</organism>
<feature type="domain" description="Gamma tubulin complex component C-terminal" evidence="7">
    <location>
        <begin position="520"/>
        <end position="835"/>
    </location>
</feature>
<sequence length="836" mass="95120">MDTAVREDLLGLFRLLRQERDAHNGDSKQAFAECFKVFRRQPTLHSQAASLSSELSTISRLKKLIPEATIAEAMAKPAQSKRMDELVRDIQSAHTLSKSAELFEFIRSMVGTFYEMGDGVLGNVDRASETPTPESGFATTPSDGYLPHFDGAGNRSVENYNNGNAASLNQPLSAPLRIPVRKPPSSLPLSSQKHHKASAIPVFPVPGHLSLTESQIIRDLLCVAEGFNGSKVVDLGSSDGPRLARDVQVPEEWRQVILCIAMTGWLHLQLKRYVESHKSEVYPHSLCAVALGSVAQEEMRSCRQVITLLDTKFRRDSNETSQDFGGRLTLMKVYRALQNTQHRFAVLLEVVENAQHLKGGPFLSKLHECSFNGDPVVQQVVSKLLSVAVVPMLDLIVKWVFDGTIDGDRYDEFFITRDLQALETSAWAEQYRFREDCVPYFLTTEVAKKLFTGGKSYALIHDFFGHKEVPGMKKFKPDKDQTMWDENRNRIKPAYLDKLAEACLLSAKTVVDILVREHNLGNHFSALQKFFLLGQGDFALSLIDGLGEHLDRPAVDMYLRNLTAALNTSIRSTNVQFEHPDVIRALDTLIKTVGDQEIGWDAFLLEYRVKRQLQIVFTDTILNRYKRIFASLWRLKRTEYILCKVWKEDMFNRGLNRFIPGFQVLLHDARLLLNRMQLFVQQVQFSFSVEVLEVAWNDFQGNLAKARSLDDILVFHNDYLTVVEEKCFIQSKTHKNILELGIHLRMVLDQIVKFDSCYADIQCAADEEMSRLMENQPDFNNEFYLTTVPTLSTRISNLRSVFKSEVCRFNSMLEEAENSEPTSTQSVRRGIDYNRH</sequence>
<evidence type="ECO:0000313" key="10">
    <source>
        <dbReference type="Proteomes" id="UP000186922"/>
    </source>
</evidence>
<dbReference type="GO" id="GO:0051011">
    <property type="term" value="F:microtubule minus-end binding"/>
    <property type="evidence" value="ECO:0007669"/>
    <property type="project" value="TreeGrafter"/>
</dbReference>
<accession>A0A1D1VXM3</accession>
<evidence type="ECO:0000256" key="3">
    <source>
        <dbReference type="ARBA" id="ARBA00022490"/>
    </source>
</evidence>
<dbReference type="InterPro" id="IPR041470">
    <property type="entry name" value="GCP_N"/>
</dbReference>
<evidence type="ECO:0000256" key="2">
    <source>
        <dbReference type="ARBA" id="ARBA00010337"/>
    </source>
</evidence>
<evidence type="ECO:0000256" key="5">
    <source>
        <dbReference type="ARBA" id="ARBA00023212"/>
    </source>
</evidence>
<dbReference type="GO" id="GO:0043015">
    <property type="term" value="F:gamma-tubulin binding"/>
    <property type="evidence" value="ECO:0007669"/>
    <property type="project" value="InterPro"/>
</dbReference>
<feature type="domain" description="Gamma tubulin complex component protein N-terminal" evidence="8">
    <location>
        <begin position="217"/>
        <end position="517"/>
    </location>
</feature>
<dbReference type="EMBL" id="BDGG01000011">
    <property type="protein sequence ID" value="GAV05043.1"/>
    <property type="molecule type" value="Genomic_DNA"/>
</dbReference>
<dbReference type="AlphaFoldDB" id="A0A1D1VXM3"/>
<dbReference type="InterPro" id="IPR007259">
    <property type="entry name" value="GCP"/>
</dbReference>
<dbReference type="GO" id="GO:0000922">
    <property type="term" value="C:spindle pole"/>
    <property type="evidence" value="ECO:0007669"/>
    <property type="project" value="InterPro"/>
</dbReference>
<dbReference type="Pfam" id="PF04130">
    <property type="entry name" value="GCP_C_terminal"/>
    <property type="match status" value="1"/>
</dbReference>
<evidence type="ECO:0000256" key="4">
    <source>
        <dbReference type="ARBA" id="ARBA00022701"/>
    </source>
</evidence>
<dbReference type="Pfam" id="PF17681">
    <property type="entry name" value="GCP_N_terminal"/>
    <property type="match status" value="1"/>
</dbReference>
<dbReference type="PANTHER" id="PTHR19302:SF14">
    <property type="entry name" value="GAMMA-TUBULIN COMPLEX COMPONENT 3"/>
    <property type="match status" value="1"/>
</dbReference>
<dbReference type="GO" id="GO:0051225">
    <property type="term" value="P:spindle assembly"/>
    <property type="evidence" value="ECO:0007669"/>
    <property type="project" value="TreeGrafter"/>
</dbReference>
<keyword evidence="5" id="KW-0206">Cytoskeleton</keyword>
<comment type="caution">
    <text evidence="9">The sequence shown here is derived from an EMBL/GenBank/DDBJ whole genome shotgun (WGS) entry which is preliminary data.</text>
</comment>
<comment type="subcellular location">
    <subcellularLocation>
        <location evidence="1">Cytoplasm</location>
        <location evidence="1">Cytoskeleton</location>
    </subcellularLocation>
</comment>
<dbReference type="GO" id="GO:0000278">
    <property type="term" value="P:mitotic cell cycle"/>
    <property type="evidence" value="ECO:0007669"/>
    <property type="project" value="TreeGrafter"/>
</dbReference>
<evidence type="ECO:0000256" key="6">
    <source>
        <dbReference type="SAM" id="MobiDB-lite"/>
    </source>
</evidence>
<dbReference type="GO" id="GO:0005874">
    <property type="term" value="C:microtubule"/>
    <property type="evidence" value="ECO:0007669"/>
    <property type="project" value="UniProtKB-KW"/>
</dbReference>
<dbReference type="Proteomes" id="UP000186922">
    <property type="component" value="Unassembled WGS sequence"/>
</dbReference>
<proteinExistence type="inferred from homology"/>
<evidence type="ECO:0000256" key="1">
    <source>
        <dbReference type="ARBA" id="ARBA00004245"/>
    </source>
</evidence>
<comment type="similarity">
    <text evidence="2">Belongs to the TUBGCP family.</text>
</comment>
<evidence type="ECO:0000259" key="8">
    <source>
        <dbReference type="Pfam" id="PF17681"/>
    </source>
</evidence>
<dbReference type="GO" id="GO:0007020">
    <property type="term" value="P:microtubule nucleation"/>
    <property type="evidence" value="ECO:0007669"/>
    <property type="project" value="InterPro"/>
</dbReference>
<gene>
    <name evidence="9" type="primary">RvY_15231-1</name>
    <name evidence="9" type="synonym">RvY_15231.1</name>
    <name evidence="9" type="ORF">RvY_15231</name>
</gene>
<feature type="region of interest" description="Disordered" evidence="6">
    <location>
        <begin position="817"/>
        <end position="836"/>
    </location>
</feature>